<evidence type="ECO:0000256" key="1">
    <source>
        <dbReference type="ARBA" id="ARBA00001974"/>
    </source>
</evidence>
<dbReference type="InterPro" id="IPR050415">
    <property type="entry name" value="MRET"/>
</dbReference>
<dbReference type="SUPFAM" id="SSF63380">
    <property type="entry name" value="Riboflavin synthase domain-like"/>
    <property type="match status" value="1"/>
</dbReference>
<keyword evidence="4 13" id="KW-0812">Transmembrane</keyword>
<dbReference type="PANTHER" id="PTHR47354">
    <property type="entry name" value="NADH OXIDOREDUCTASE HCR"/>
    <property type="match status" value="1"/>
</dbReference>
<dbReference type="Pfam" id="PF00175">
    <property type="entry name" value="NAD_binding_1"/>
    <property type="match status" value="1"/>
</dbReference>
<protein>
    <recommendedName>
        <fullName evidence="14">FAD-binding FR-type domain-containing protein</fullName>
    </recommendedName>
</protein>
<dbReference type="InterPro" id="IPR017927">
    <property type="entry name" value="FAD-bd_FR_type"/>
</dbReference>
<evidence type="ECO:0000256" key="7">
    <source>
        <dbReference type="ARBA" id="ARBA00022827"/>
    </source>
</evidence>
<dbReference type="Gene3D" id="2.40.30.10">
    <property type="entry name" value="Translation factors"/>
    <property type="match status" value="1"/>
</dbReference>
<evidence type="ECO:0000256" key="11">
    <source>
        <dbReference type="ARBA" id="ARBA00023014"/>
    </source>
</evidence>
<keyword evidence="10" id="KW-0408">Iron</keyword>
<dbReference type="InterPro" id="IPR013130">
    <property type="entry name" value="Fe3_Rdtase_TM_dom"/>
</dbReference>
<dbReference type="Proteomes" id="UP000244867">
    <property type="component" value="Unassembled WGS sequence"/>
</dbReference>
<evidence type="ECO:0000256" key="13">
    <source>
        <dbReference type="SAM" id="Phobius"/>
    </source>
</evidence>
<dbReference type="GO" id="GO:0046872">
    <property type="term" value="F:metal ion binding"/>
    <property type="evidence" value="ECO:0007669"/>
    <property type="project" value="UniProtKB-KW"/>
</dbReference>
<comment type="subcellular location">
    <subcellularLocation>
        <location evidence="2">Membrane</location>
        <topology evidence="2">Multi-pass membrane protein</topology>
    </subcellularLocation>
</comment>
<feature type="transmembrane region" description="Helical" evidence="13">
    <location>
        <begin position="99"/>
        <end position="119"/>
    </location>
</feature>
<dbReference type="InterPro" id="IPR001433">
    <property type="entry name" value="OxRdtase_FAD/NAD-bd"/>
</dbReference>
<evidence type="ECO:0000256" key="8">
    <source>
        <dbReference type="ARBA" id="ARBA00022989"/>
    </source>
</evidence>
<keyword evidence="6" id="KW-0479">Metal-binding</keyword>
<feature type="transmembrane region" description="Helical" evidence="13">
    <location>
        <begin position="21"/>
        <end position="39"/>
    </location>
</feature>
<evidence type="ECO:0000259" key="14">
    <source>
        <dbReference type="PROSITE" id="PS51384"/>
    </source>
</evidence>
<feature type="transmembrane region" description="Helical" evidence="13">
    <location>
        <begin position="171"/>
        <end position="189"/>
    </location>
</feature>
<keyword evidence="16" id="KW-1185">Reference proteome</keyword>
<dbReference type="SUPFAM" id="SSF52343">
    <property type="entry name" value="Ferredoxin reductase-like, C-terminal NADP-linked domain"/>
    <property type="match status" value="1"/>
</dbReference>
<sequence length="459" mass="50423">MSPSPARAAARPGIGRAVARLFVLVGVATLLVTTSIAYRSLGELLDYLADPLTPRLQEALATGLWSANLMLLQVLTLARLPWLERACGRDVLTRWHRQLGTWSVWLMLAHVLLFLVQRVSREPDAVGAALWQLFAVEPWMWAASVGTLLVLLVVVSSILEIRRWLRYETWHLLHLWAYLGIGLALPHQLVGGELGRGWTGVYWWTLYLATLAAVVWFRVVVPLRRTRRAALRVEEVREEAPGVVTVSMRGRHLDELAARPGQFFVWRFLGGRAGLRGHPYSLSAAPTDEHLRVTVSTEGDGGAHVAGLTAGTRVAVEGPYGALADLRRRHPRLLLLAAGVGITPFRALLGGGGFAPGEVTLIHRAAHPAHVLFEDELAELAARDGICVEVLTGPRRERGSWLPEGPTGSDEDELLRLVPDLLGRDVVVCGPVGWSAAVRRALRRAGVADRDVHTEQFGW</sequence>
<evidence type="ECO:0000313" key="16">
    <source>
        <dbReference type="Proteomes" id="UP000244867"/>
    </source>
</evidence>
<name>A0A2R7YWL4_9ACTN</name>
<dbReference type="GO" id="GO:0050660">
    <property type="term" value="F:flavin adenine dinucleotide binding"/>
    <property type="evidence" value="ECO:0007669"/>
    <property type="project" value="TreeGrafter"/>
</dbReference>
<evidence type="ECO:0000256" key="6">
    <source>
        <dbReference type="ARBA" id="ARBA00022723"/>
    </source>
</evidence>
<dbReference type="OrthoDB" id="9801223at2"/>
<dbReference type="Pfam" id="PF01794">
    <property type="entry name" value="Ferric_reduct"/>
    <property type="match status" value="1"/>
</dbReference>
<proteinExistence type="predicted"/>
<keyword evidence="12 13" id="KW-0472">Membrane</keyword>
<dbReference type="AlphaFoldDB" id="A0A2R7YWL4"/>
<feature type="transmembrane region" description="Helical" evidence="13">
    <location>
        <begin position="59"/>
        <end position="78"/>
    </location>
</feature>
<organism evidence="15 16">
    <name type="scientific">Nocardioides currus</name>
    <dbReference type="NCBI Taxonomy" id="2133958"/>
    <lineage>
        <taxon>Bacteria</taxon>
        <taxon>Bacillati</taxon>
        <taxon>Actinomycetota</taxon>
        <taxon>Actinomycetes</taxon>
        <taxon>Propionibacteriales</taxon>
        <taxon>Nocardioidaceae</taxon>
        <taxon>Nocardioides</taxon>
    </lineage>
</organism>
<gene>
    <name evidence="15" type="ORF">C7S10_13265</name>
</gene>
<feature type="domain" description="FAD-binding FR-type" evidence="14">
    <location>
        <begin position="226"/>
        <end position="326"/>
    </location>
</feature>
<evidence type="ECO:0000256" key="3">
    <source>
        <dbReference type="ARBA" id="ARBA00022630"/>
    </source>
</evidence>
<keyword evidence="9" id="KW-0560">Oxidoreductase</keyword>
<keyword evidence="7" id="KW-0274">FAD</keyword>
<evidence type="ECO:0000256" key="12">
    <source>
        <dbReference type="ARBA" id="ARBA00023136"/>
    </source>
</evidence>
<evidence type="ECO:0000313" key="15">
    <source>
        <dbReference type="EMBL" id="PUA80713.1"/>
    </source>
</evidence>
<keyword evidence="3" id="KW-0285">Flavoprotein</keyword>
<feature type="transmembrane region" description="Helical" evidence="13">
    <location>
        <begin position="139"/>
        <end position="159"/>
    </location>
</feature>
<feature type="transmembrane region" description="Helical" evidence="13">
    <location>
        <begin position="201"/>
        <end position="221"/>
    </location>
</feature>
<dbReference type="RefSeq" id="WP_108344907.1">
    <property type="nucleotide sequence ID" value="NZ_PYXZ01000005.1"/>
</dbReference>
<evidence type="ECO:0000256" key="5">
    <source>
        <dbReference type="ARBA" id="ARBA00022714"/>
    </source>
</evidence>
<dbReference type="PROSITE" id="PS51384">
    <property type="entry name" value="FAD_FR"/>
    <property type="match status" value="1"/>
</dbReference>
<dbReference type="GO" id="GO:0016491">
    <property type="term" value="F:oxidoreductase activity"/>
    <property type="evidence" value="ECO:0007669"/>
    <property type="project" value="UniProtKB-KW"/>
</dbReference>
<evidence type="ECO:0000256" key="2">
    <source>
        <dbReference type="ARBA" id="ARBA00004141"/>
    </source>
</evidence>
<dbReference type="EMBL" id="PYXZ01000005">
    <property type="protein sequence ID" value="PUA80713.1"/>
    <property type="molecule type" value="Genomic_DNA"/>
</dbReference>
<accession>A0A2R7YWL4</accession>
<dbReference type="PANTHER" id="PTHR47354:SF8">
    <property type="entry name" value="1,2-PHENYLACETYL-COA EPOXIDASE, SUBUNIT E"/>
    <property type="match status" value="1"/>
</dbReference>
<feature type="transmembrane region" description="Helical" evidence="13">
    <location>
        <begin position="333"/>
        <end position="355"/>
    </location>
</feature>
<reference evidence="15 16" key="1">
    <citation type="submission" date="2018-03" db="EMBL/GenBank/DDBJ databases">
        <authorList>
            <person name="Keele B.F."/>
        </authorList>
    </citation>
    <scope>NUCLEOTIDE SEQUENCE [LARGE SCALE GENOMIC DNA]</scope>
    <source>
        <strain evidence="15 16">IB-3</strain>
    </source>
</reference>
<dbReference type="InterPro" id="IPR017938">
    <property type="entry name" value="Riboflavin_synthase-like_b-brl"/>
</dbReference>
<comment type="caution">
    <text evidence="15">The sequence shown here is derived from an EMBL/GenBank/DDBJ whole genome shotgun (WGS) entry which is preliminary data.</text>
</comment>
<keyword evidence="8 13" id="KW-1133">Transmembrane helix</keyword>
<evidence type="ECO:0000256" key="10">
    <source>
        <dbReference type="ARBA" id="ARBA00023004"/>
    </source>
</evidence>
<evidence type="ECO:0000256" key="4">
    <source>
        <dbReference type="ARBA" id="ARBA00022692"/>
    </source>
</evidence>
<dbReference type="Gene3D" id="3.40.50.80">
    <property type="entry name" value="Nucleotide-binding domain of ferredoxin-NADP reductase (FNR) module"/>
    <property type="match status" value="1"/>
</dbReference>
<dbReference type="GO" id="GO:0016020">
    <property type="term" value="C:membrane"/>
    <property type="evidence" value="ECO:0007669"/>
    <property type="project" value="UniProtKB-SubCell"/>
</dbReference>
<evidence type="ECO:0000256" key="9">
    <source>
        <dbReference type="ARBA" id="ARBA00023002"/>
    </source>
</evidence>
<keyword evidence="11" id="KW-0411">Iron-sulfur</keyword>
<dbReference type="GO" id="GO:0051537">
    <property type="term" value="F:2 iron, 2 sulfur cluster binding"/>
    <property type="evidence" value="ECO:0007669"/>
    <property type="project" value="UniProtKB-KW"/>
</dbReference>
<dbReference type="InterPro" id="IPR039261">
    <property type="entry name" value="FNR_nucleotide-bd"/>
</dbReference>
<keyword evidence="5" id="KW-0001">2Fe-2S</keyword>
<comment type="cofactor">
    <cofactor evidence="1">
        <name>FAD</name>
        <dbReference type="ChEBI" id="CHEBI:57692"/>
    </cofactor>
</comment>